<evidence type="ECO:0000313" key="2">
    <source>
        <dbReference type="Proteomes" id="UP000309997"/>
    </source>
</evidence>
<organism evidence="1 2">
    <name type="scientific">Populus alba</name>
    <name type="common">White poplar</name>
    <dbReference type="NCBI Taxonomy" id="43335"/>
    <lineage>
        <taxon>Eukaryota</taxon>
        <taxon>Viridiplantae</taxon>
        <taxon>Streptophyta</taxon>
        <taxon>Embryophyta</taxon>
        <taxon>Tracheophyta</taxon>
        <taxon>Spermatophyta</taxon>
        <taxon>Magnoliopsida</taxon>
        <taxon>eudicotyledons</taxon>
        <taxon>Gunneridae</taxon>
        <taxon>Pentapetalae</taxon>
        <taxon>rosids</taxon>
        <taxon>fabids</taxon>
        <taxon>Malpighiales</taxon>
        <taxon>Salicaceae</taxon>
        <taxon>Saliceae</taxon>
        <taxon>Populus</taxon>
    </lineage>
</organism>
<reference evidence="1 2" key="1">
    <citation type="journal article" date="2024" name="Plant Biotechnol. J.">
        <title>Genome and CRISPR/Cas9 system of a widespread forest tree (Populus alba) in the world.</title>
        <authorList>
            <person name="Liu Y.J."/>
            <person name="Jiang P.F."/>
            <person name="Han X.M."/>
            <person name="Li X.Y."/>
            <person name="Wang H.M."/>
            <person name="Wang Y.J."/>
            <person name="Wang X.X."/>
            <person name="Zeng Q.Y."/>
        </authorList>
    </citation>
    <scope>NUCLEOTIDE SEQUENCE [LARGE SCALE GENOMIC DNA]</scope>
    <source>
        <strain evidence="2">cv. PAL-ZL1</strain>
    </source>
</reference>
<sequence>MGEMVVGSPYSASNVHEAANDNTNPYRNMVMDAIRMNQGNVSQCPIIEEEPNADRLFMSLRIAERMTWHQAHDAVDGVMVHPFDGEACKLFNSVYPYFLAESRNVHLRLCIDGFNPFG</sequence>
<evidence type="ECO:0000313" key="1">
    <source>
        <dbReference type="EMBL" id="KAL3573023.1"/>
    </source>
</evidence>
<name>A0ACC4B382_POPAL</name>
<protein>
    <submittedName>
        <fullName evidence="1">Uncharacterized protein</fullName>
    </submittedName>
</protein>
<proteinExistence type="predicted"/>
<comment type="caution">
    <text evidence="1">The sequence shown here is derived from an EMBL/GenBank/DDBJ whole genome shotgun (WGS) entry which is preliminary data.</text>
</comment>
<dbReference type="EMBL" id="RCHU02000014">
    <property type="protein sequence ID" value="KAL3573023.1"/>
    <property type="molecule type" value="Genomic_DNA"/>
</dbReference>
<gene>
    <name evidence="1" type="ORF">D5086_026927</name>
</gene>
<dbReference type="Proteomes" id="UP000309997">
    <property type="component" value="Unassembled WGS sequence"/>
</dbReference>
<accession>A0ACC4B382</accession>
<keyword evidence="2" id="KW-1185">Reference proteome</keyword>